<sequence>MSPSSDLPDVMQTLDSLRSLFNWYRAASNKSTSHHLVIDTSMPTPTSTWISTPKSNSIITLEPEKGYNLHPSRLVNGFLGPQVPAKEWAFYFADGCAWMSPMADLNYLTCRPPDPASSWEYSAVCRDPHWRLLEILFQGFAIRDEIEDMPYGAIIYYTRLTEHKGNEQFILLGEISCALLILADQARRVPMQPVLEARIITTTDSSIRIVQISFDCARKHLEFQLLSEYELPTDADPYLLDNTWHALLSKAIQLPSWASDRNKSEGKRLVSGSSNASTDSGYKSHNDEERHAEDHNYTG</sequence>
<dbReference type="EMBL" id="JAZHXI010000022">
    <property type="protein sequence ID" value="KAL2060515.1"/>
    <property type="molecule type" value="Genomic_DNA"/>
</dbReference>
<feature type="region of interest" description="Disordered" evidence="1">
    <location>
        <begin position="260"/>
        <end position="299"/>
    </location>
</feature>
<gene>
    <name evidence="2" type="ORF">VTL71DRAFT_9546</name>
</gene>
<feature type="compositionally biased region" description="Basic and acidic residues" evidence="1">
    <location>
        <begin position="282"/>
        <end position="299"/>
    </location>
</feature>
<evidence type="ECO:0000256" key="1">
    <source>
        <dbReference type="SAM" id="MobiDB-lite"/>
    </source>
</evidence>
<evidence type="ECO:0000313" key="2">
    <source>
        <dbReference type="EMBL" id="KAL2060515.1"/>
    </source>
</evidence>
<dbReference type="Proteomes" id="UP001595075">
    <property type="component" value="Unassembled WGS sequence"/>
</dbReference>
<name>A0ABR4BS84_9HELO</name>
<reference evidence="2 3" key="1">
    <citation type="journal article" date="2024" name="Commun. Biol.">
        <title>Comparative genomic analysis of thermophilic fungi reveals convergent evolutionary adaptations and gene losses.</title>
        <authorList>
            <person name="Steindorff A.S."/>
            <person name="Aguilar-Pontes M.V."/>
            <person name="Robinson A.J."/>
            <person name="Andreopoulos B."/>
            <person name="LaButti K."/>
            <person name="Kuo A."/>
            <person name="Mondo S."/>
            <person name="Riley R."/>
            <person name="Otillar R."/>
            <person name="Haridas S."/>
            <person name="Lipzen A."/>
            <person name="Grimwood J."/>
            <person name="Schmutz J."/>
            <person name="Clum A."/>
            <person name="Reid I.D."/>
            <person name="Moisan M.C."/>
            <person name="Butler G."/>
            <person name="Nguyen T.T.M."/>
            <person name="Dewar K."/>
            <person name="Conant G."/>
            <person name="Drula E."/>
            <person name="Henrissat B."/>
            <person name="Hansel C."/>
            <person name="Singer S."/>
            <person name="Hutchinson M.I."/>
            <person name="de Vries R.P."/>
            <person name="Natvig D.O."/>
            <person name="Powell A.J."/>
            <person name="Tsang A."/>
            <person name="Grigoriev I.V."/>
        </authorList>
    </citation>
    <scope>NUCLEOTIDE SEQUENCE [LARGE SCALE GENOMIC DNA]</scope>
    <source>
        <strain evidence="2 3">CBS 494.80</strain>
    </source>
</reference>
<accession>A0ABR4BS84</accession>
<protein>
    <submittedName>
        <fullName evidence="2">Uncharacterized protein</fullName>
    </submittedName>
</protein>
<evidence type="ECO:0000313" key="3">
    <source>
        <dbReference type="Proteomes" id="UP001595075"/>
    </source>
</evidence>
<organism evidence="2 3">
    <name type="scientific">Oculimacula yallundae</name>
    <dbReference type="NCBI Taxonomy" id="86028"/>
    <lineage>
        <taxon>Eukaryota</taxon>
        <taxon>Fungi</taxon>
        <taxon>Dikarya</taxon>
        <taxon>Ascomycota</taxon>
        <taxon>Pezizomycotina</taxon>
        <taxon>Leotiomycetes</taxon>
        <taxon>Helotiales</taxon>
        <taxon>Ploettnerulaceae</taxon>
        <taxon>Oculimacula</taxon>
    </lineage>
</organism>
<feature type="compositionally biased region" description="Polar residues" evidence="1">
    <location>
        <begin position="271"/>
        <end position="281"/>
    </location>
</feature>
<proteinExistence type="predicted"/>
<keyword evidence="3" id="KW-1185">Reference proteome</keyword>
<comment type="caution">
    <text evidence="2">The sequence shown here is derived from an EMBL/GenBank/DDBJ whole genome shotgun (WGS) entry which is preliminary data.</text>
</comment>